<feature type="compositionally biased region" description="Low complexity" evidence="1">
    <location>
        <begin position="107"/>
        <end position="127"/>
    </location>
</feature>
<feature type="compositionally biased region" description="Polar residues" evidence="1">
    <location>
        <begin position="156"/>
        <end position="178"/>
    </location>
</feature>
<sequence>MGGVYVHSRCSRLILSTGPGLTLALPGVASSALPVLSDSPAPAPFPPRPLTATGPRRIAPQLQLRPPAGRAGRKPGDLSRPWETPPQPRDLQLPRRLSRGPESPTNSRGAGRTSLSASARGSLLAPGAAPPIREPLPLRFRLTADHRRPAADRRTTSAPGSSQTGRPQTQGPIGTAQVQGGLLRSPQSPFRPQCLSSSNRP</sequence>
<proteinExistence type="predicted"/>
<comment type="caution">
    <text evidence="2">The sequence shown here is derived from an EMBL/GenBank/DDBJ whole genome shotgun (WGS) entry which is preliminary data.</text>
</comment>
<evidence type="ECO:0000256" key="1">
    <source>
        <dbReference type="SAM" id="MobiDB-lite"/>
    </source>
</evidence>
<organism evidence="2 3">
    <name type="scientific">Pleurodeles waltl</name>
    <name type="common">Iberian ribbed newt</name>
    <dbReference type="NCBI Taxonomy" id="8319"/>
    <lineage>
        <taxon>Eukaryota</taxon>
        <taxon>Metazoa</taxon>
        <taxon>Chordata</taxon>
        <taxon>Craniata</taxon>
        <taxon>Vertebrata</taxon>
        <taxon>Euteleostomi</taxon>
        <taxon>Amphibia</taxon>
        <taxon>Batrachia</taxon>
        <taxon>Caudata</taxon>
        <taxon>Salamandroidea</taxon>
        <taxon>Salamandridae</taxon>
        <taxon>Pleurodelinae</taxon>
        <taxon>Pleurodeles</taxon>
    </lineage>
</organism>
<feature type="compositionally biased region" description="Polar residues" evidence="1">
    <location>
        <begin position="185"/>
        <end position="201"/>
    </location>
</feature>
<feature type="compositionally biased region" description="Basic and acidic residues" evidence="1">
    <location>
        <begin position="142"/>
        <end position="155"/>
    </location>
</feature>
<gene>
    <name evidence="2" type="ORF">NDU88_003209</name>
</gene>
<dbReference type="AlphaFoldDB" id="A0AAV7LGE1"/>
<evidence type="ECO:0000313" key="2">
    <source>
        <dbReference type="EMBL" id="KAJ1090069.1"/>
    </source>
</evidence>
<evidence type="ECO:0000313" key="3">
    <source>
        <dbReference type="Proteomes" id="UP001066276"/>
    </source>
</evidence>
<feature type="region of interest" description="Disordered" evidence="1">
    <location>
        <begin position="39"/>
        <end position="201"/>
    </location>
</feature>
<dbReference type="EMBL" id="JANPWB010000015">
    <property type="protein sequence ID" value="KAJ1090069.1"/>
    <property type="molecule type" value="Genomic_DNA"/>
</dbReference>
<reference evidence="2" key="1">
    <citation type="journal article" date="2022" name="bioRxiv">
        <title>Sequencing and chromosome-scale assembly of the giantPleurodeles waltlgenome.</title>
        <authorList>
            <person name="Brown T."/>
            <person name="Elewa A."/>
            <person name="Iarovenko S."/>
            <person name="Subramanian E."/>
            <person name="Araus A.J."/>
            <person name="Petzold A."/>
            <person name="Susuki M."/>
            <person name="Suzuki K.-i.T."/>
            <person name="Hayashi T."/>
            <person name="Toyoda A."/>
            <person name="Oliveira C."/>
            <person name="Osipova E."/>
            <person name="Leigh N.D."/>
            <person name="Simon A."/>
            <person name="Yun M.H."/>
        </authorList>
    </citation>
    <scope>NUCLEOTIDE SEQUENCE</scope>
    <source>
        <strain evidence="2">20211129_DDA</strain>
        <tissue evidence="2">Liver</tissue>
    </source>
</reference>
<keyword evidence="3" id="KW-1185">Reference proteome</keyword>
<name>A0AAV7LGE1_PLEWA</name>
<accession>A0AAV7LGE1</accession>
<dbReference type="Proteomes" id="UP001066276">
    <property type="component" value="Chromosome 11"/>
</dbReference>
<protein>
    <submittedName>
        <fullName evidence="2">Uncharacterized protein</fullName>
    </submittedName>
</protein>